<dbReference type="EMBL" id="JAFJYH010000481">
    <property type="protein sequence ID" value="KAG4411405.1"/>
    <property type="molecule type" value="Genomic_DNA"/>
</dbReference>
<dbReference type="InterPro" id="IPR001613">
    <property type="entry name" value="Flavin_amine_oxidase"/>
</dbReference>
<dbReference type="PANTHER" id="PTHR43563:SF1">
    <property type="entry name" value="AMINE OXIDASE [FLAVIN-CONTAINING] B"/>
    <property type="match status" value="1"/>
</dbReference>
<protein>
    <recommendedName>
        <fullName evidence="6">Amine oxidase</fullName>
        <ecNumber evidence="6">1.4.3.-</ecNumber>
    </recommendedName>
</protein>
<evidence type="ECO:0000259" key="7">
    <source>
        <dbReference type="Pfam" id="PF01593"/>
    </source>
</evidence>
<evidence type="ECO:0000256" key="4">
    <source>
        <dbReference type="ARBA" id="ARBA00048448"/>
    </source>
</evidence>
<keyword evidence="3 6" id="KW-0560">Oxidoreductase</keyword>
<dbReference type="Gene3D" id="3.90.660.10">
    <property type="match status" value="2"/>
</dbReference>
<feature type="binding site" evidence="5">
    <location>
        <begin position="69"/>
        <end position="70"/>
    </location>
    <ligand>
        <name>FAD</name>
        <dbReference type="ChEBI" id="CHEBI:57692"/>
    </ligand>
</feature>
<evidence type="ECO:0000256" key="2">
    <source>
        <dbReference type="ARBA" id="ARBA00005995"/>
    </source>
</evidence>
<dbReference type="PRINTS" id="PR00757">
    <property type="entry name" value="AMINEOXDASEF"/>
</dbReference>
<dbReference type="Pfam" id="PF01593">
    <property type="entry name" value="Amino_oxidase"/>
    <property type="match status" value="1"/>
</dbReference>
<evidence type="ECO:0000256" key="6">
    <source>
        <dbReference type="RuleBase" id="RU362067"/>
    </source>
</evidence>
<keyword evidence="6" id="KW-0285">Flavoprotein</keyword>
<evidence type="ECO:0000256" key="1">
    <source>
        <dbReference type="ARBA" id="ARBA00001974"/>
    </source>
</evidence>
<dbReference type="Proteomes" id="UP000664132">
    <property type="component" value="Unassembled WGS sequence"/>
</dbReference>
<proteinExistence type="inferred from homology"/>
<feature type="domain" description="Amine oxidase" evidence="7">
    <location>
        <begin position="52"/>
        <end position="477"/>
    </location>
</feature>
<evidence type="ECO:0000256" key="5">
    <source>
        <dbReference type="PIRSR" id="PIRSR601613-1"/>
    </source>
</evidence>
<accession>A0A8H7SYX4</accession>
<dbReference type="OrthoDB" id="7777654at2759"/>
<feature type="binding site" evidence="5">
    <location>
        <position position="380"/>
    </location>
    <ligand>
        <name>substrate</name>
    </ligand>
</feature>
<dbReference type="GO" id="GO:0097621">
    <property type="term" value="F:monoamine oxidase activity"/>
    <property type="evidence" value="ECO:0007669"/>
    <property type="project" value="UniProtKB-EC"/>
</dbReference>
<name>A0A8H7SYX4_9HELO</name>
<comment type="caution">
    <text evidence="8">The sequence shown here is derived from an EMBL/GenBank/DDBJ whole genome shotgun (WGS) entry which is preliminary data.</text>
</comment>
<comment type="catalytic activity">
    <reaction evidence="4">
        <text>a secondary aliphatic amine + O2 + H2O = a primary amine + an aldehyde + H2O2</text>
        <dbReference type="Rhea" id="RHEA:26414"/>
        <dbReference type="ChEBI" id="CHEBI:15377"/>
        <dbReference type="ChEBI" id="CHEBI:15379"/>
        <dbReference type="ChEBI" id="CHEBI:16240"/>
        <dbReference type="ChEBI" id="CHEBI:17478"/>
        <dbReference type="ChEBI" id="CHEBI:58855"/>
        <dbReference type="ChEBI" id="CHEBI:65296"/>
        <dbReference type="EC" id="1.4.3.4"/>
    </reaction>
</comment>
<organism evidence="8 9">
    <name type="scientific">Cadophora malorum</name>
    <dbReference type="NCBI Taxonomy" id="108018"/>
    <lineage>
        <taxon>Eukaryota</taxon>
        <taxon>Fungi</taxon>
        <taxon>Dikarya</taxon>
        <taxon>Ascomycota</taxon>
        <taxon>Pezizomycotina</taxon>
        <taxon>Leotiomycetes</taxon>
        <taxon>Helotiales</taxon>
        <taxon>Ploettnerulaceae</taxon>
        <taxon>Cadophora</taxon>
    </lineage>
</organism>
<dbReference type="SUPFAM" id="SSF51905">
    <property type="entry name" value="FAD/NAD(P)-binding domain"/>
    <property type="match status" value="1"/>
</dbReference>
<evidence type="ECO:0000313" key="8">
    <source>
        <dbReference type="EMBL" id="KAG4411405.1"/>
    </source>
</evidence>
<keyword evidence="9" id="KW-1185">Reference proteome</keyword>
<sequence length="493" mass="54888">MTSNSTDGFEWTKEEGLRKGVPTIGKIKPATNISSTNHVFDVVIVGAGYAALTAARDCTVSGLKVLLLEARDRIGGRSWSSNIGGYPFEMGGTWVNWGQPHVWREISRYNMRKELEISQDYSHGINQFSVNVAGKTSDMNHDEEDAIMESALKKFVNIDGQYGRLIMPYPHDEIHNPAALPFDKLTAADRLAQIGDTLSAQEYVCLKGFILLCSGATLDTMSFYEFLHWWALCGYTYGGCIEYLIKYKFRGGQSSFAINFWNEAISTNNLSYTFNCPITTVEDDGNKVVVTSDDGRQFKAARMICTIPLNVLNTVRFSPPLSIGKQRAANIGHLNQCTKVHAEVSNRDLRSWSAIDASSKLLYALGDGTTPSGNTHIVAFGANETHLEPEKDIAATTQVLKDLVDMDIERLVFHNWSDDKYAKGAWFFPGKEFVTVFSEELRARHGNVFFASSDWAVGWRSFIDGAIEEGTRGALDVMKDLSNSRSRRDLTKL</sequence>
<dbReference type="EC" id="1.4.3.-" evidence="6"/>
<dbReference type="InterPro" id="IPR050703">
    <property type="entry name" value="Flavin_MAO"/>
</dbReference>
<dbReference type="AlphaFoldDB" id="A0A8H7SYX4"/>
<keyword evidence="6" id="KW-0274">FAD</keyword>
<reference evidence="8" key="1">
    <citation type="submission" date="2021-02" db="EMBL/GenBank/DDBJ databases">
        <title>Genome sequence Cadophora malorum strain M34.</title>
        <authorList>
            <person name="Stefanovic E."/>
            <person name="Vu D."/>
            <person name="Scully C."/>
            <person name="Dijksterhuis J."/>
            <person name="Roader J."/>
            <person name="Houbraken J."/>
        </authorList>
    </citation>
    <scope>NUCLEOTIDE SEQUENCE</scope>
    <source>
        <strain evidence="8">M34</strain>
    </source>
</reference>
<dbReference type="Gene3D" id="3.50.50.60">
    <property type="entry name" value="FAD/NAD(P)-binding domain"/>
    <property type="match status" value="2"/>
</dbReference>
<comment type="similarity">
    <text evidence="2 6">Belongs to the flavin monoamine oxidase family.</text>
</comment>
<comment type="cofactor">
    <cofactor evidence="1 6">
        <name>FAD</name>
        <dbReference type="ChEBI" id="CHEBI:57692"/>
    </cofactor>
</comment>
<gene>
    <name evidence="8" type="ORF">IFR04_015463</name>
</gene>
<dbReference type="InterPro" id="IPR036188">
    <property type="entry name" value="FAD/NAD-bd_sf"/>
</dbReference>
<dbReference type="InterPro" id="IPR002937">
    <property type="entry name" value="Amino_oxidase"/>
</dbReference>
<dbReference type="PANTHER" id="PTHR43563">
    <property type="entry name" value="AMINE OXIDASE"/>
    <property type="match status" value="1"/>
</dbReference>
<evidence type="ECO:0000313" key="9">
    <source>
        <dbReference type="Proteomes" id="UP000664132"/>
    </source>
</evidence>
<evidence type="ECO:0000256" key="3">
    <source>
        <dbReference type="ARBA" id="ARBA00023002"/>
    </source>
</evidence>